<dbReference type="RefSeq" id="WP_315726819.1">
    <property type="nucleotide sequence ID" value="NZ_JAVUPU010000005.1"/>
</dbReference>
<evidence type="ECO:0000256" key="2">
    <source>
        <dbReference type="HAMAP-Rule" id="MF_02128"/>
    </source>
</evidence>
<dbReference type="Pfam" id="PF02769">
    <property type="entry name" value="AIRS_C"/>
    <property type="match status" value="1"/>
</dbReference>
<feature type="domain" description="PurM-like C-terminal" evidence="4">
    <location>
        <begin position="145"/>
        <end position="296"/>
    </location>
</feature>
<dbReference type="PIRSF" id="PIRSF005303">
    <property type="entry name" value="Thiam_monoph_kin"/>
    <property type="match status" value="1"/>
</dbReference>
<feature type="binding site" evidence="2">
    <location>
        <begin position="113"/>
        <end position="114"/>
    </location>
    <ligand>
        <name>ATP</name>
        <dbReference type="ChEBI" id="CHEBI:30616"/>
    </ligand>
</feature>
<sequence>MTEFDFIATLRGFATDPAARGLADDAAVLNIGGTNIVLTHDMIVENVHFLPADPPGDIAWKLLAVNLSDLAAKGARPIGALLGYSLGDDQWDRAFAEGMGEALAAFAIPLLGGDTVATAADSPRTLGLTAIGQALDGAPSRADARDGDHLWVTGSIGDAGAGLKILRGELAFSQALVDRYRNPRPRLEAGQALAPLVSAMMDVSDGLLIDAQRMAAASRVAARIDLSAIPRSDDLLQACGDSRDDRIAAACAGDDYELLFAADPGRATALLDLSDRLCLAISRIGEMTAGSGLILTDGAEEVPLPDRLGWEHVRPRHGDLRTAS</sequence>
<keyword evidence="2" id="KW-0479">Metal-binding</keyword>
<dbReference type="PANTHER" id="PTHR30270:SF0">
    <property type="entry name" value="THIAMINE-MONOPHOSPHATE KINASE"/>
    <property type="match status" value="1"/>
</dbReference>
<feature type="binding site" evidence="2">
    <location>
        <position position="69"/>
    </location>
    <ligand>
        <name>Mg(2+)</name>
        <dbReference type="ChEBI" id="CHEBI:18420"/>
        <label>2</label>
    </ligand>
</feature>
<evidence type="ECO:0000256" key="1">
    <source>
        <dbReference type="ARBA" id="ARBA00022977"/>
    </source>
</evidence>
<accession>A0ABU3Q8K0</accession>
<reference evidence="5 6" key="1">
    <citation type="submission" date="2023-05" db="EMBL/GenBank/DDBJ databases">
        <authorList>
            <person name="Guo Y."/>
        </authorList>
    </citation>
    <scope>NUCLEOTIDE SEQUENCE [LARGE SCALE GENOMIC DNA]</scope>
    <source>
        <strain evidence="5 6">GR2756</strain>
    </source>
</reference>
<feature type="binding site" evidence="2">
    <location>
        <position position="202"/>
    </location>
    <ligand>
        <name>Mg(2+)</name>
        <dbReference type="ChEBI" id="CHEBI:18420"/>
        <label>3</label>
    </ligand>
</feature>
<keyword evidence="6" id="KW-1185">Reference proteome</keyword>
<protein>
    <recommendedName>
        <fullName evidence="2">Thiamine-monophosphate kinase</fullName>
        <shortName evidence="2">TMP kinase</shortName>
        <shortName evidence="2">Thiamine-phosphate kinase</shortName>
        <ecNumber evidence="2">2.7.4.16</ecNumber>
    </recommendedName>
</protein>
<dbReference type="HAMAP" id="MF_02128">
    <property type="entry name" value="TMP_kinase"/>
    <property type="match status" value="1"/>
</dbReference>
<evidence type="ECO:0000259" key="4">
    <source>
        <dbReference type="Pfam" id="PF02769"/>
    </source>
</evidence>
<feature type="domain" description="PurM-like N-terminal" evidence="3">
    <location>
        <begin position="24"/>
        <end position="133"/>
    </location>
</feature>
<keyword evidence="1 2" id="KW-0784">Thiamine biosynthesis</keyword>
<dbReference type="CDD" id="cd02194">
    <property type="entry name" value="ThiL"/>
    <property type="match status" value="1"/>
</dbReference>
<comment type="function">
    <text evidence="2">Catalyzes the ATP-dependent phosphorylation of thiamine-monophosphate (TMP) to form thiamine-pyrophosphate (TPP), the active form of vitamin B1.</text>
</comment>
<keyword evidence="2" id="KW-0547">Nucleotide-binding</keyword>
<evidence type="ECO:0000259" key="3">
    <source>
        <dbReference type="Pfam" id="PF00586"/>
    </source>
</evidence>
<dbReference type="GO" id="GO:0009030">
    <property type="term" value="F:thiamine-phosphate kinase activity"/>
    <property type="evidence" value="ECO:0007669"/>
    <property type="project" value="UniProtKB-EC"/>
</dbReference>
<comment type="caution">
    <text evidence="2">Lacks conserved residue(s) required for the propagation of feature annotation.</text>
</comment>
<dbReference type="InterPro" id="IPR016188">
    <property type="entry name" value="PurM-like_N"/>
</dbReference>
<feature type="binding site" evidence="2">
    <location>
        <position position="254"/>
    </location>
    <ligand>
        <name>substrate</name>
    </ligand>
</feature>
<feature type="binding site" evidence="2">
    <location>
        <position position="204"/>
    </location>
    <ligand>
        <name>ATP</name>
        <dbReference type="ChEBI" id="CHEBI:30616"/>
    </ligand>
</feature>
<feature type="binding site" evidence="2">
    <location>
        <position position="114"/>
    </location>
    <ligand>
        <name>Mg(2+)</name>
        <dbReference type="ChEBI" id="CHEBI:18420"/>
        <label>1</label>
    </ligand>
</feature>
<feature type="binding site" evidence="2">
    <location>
        <position position="310"/>
    </location>
    <ligand>
        <name>substrate</name>
    </ligand>
</feature>
<comment type="catalytic activity">
    <reaction evidence="2">
        <text>thiamine phosphate + ATP = thiamine diphosphate + ADP</text>
        <dbReference type="Rhea" id="RHEA:15913"/>
        <dbReference type="ChEBI" id="CHEBI:30616"/>
        <dbReference type="ChEBI" id="CHEBI:37575"/>
        <dbReference type="ChEBI" id="CHEBI:58937"/>
        <dbReference type="ChEBI" id="CHEBI:456216"/>
        <dbReference type="EC" id="2.7.4.16"/>
    </reaction>
</comment>
<comment type="miscellaneous">
    <text evidence="2">Reaction mechanism of ThiL seems to utilize a direct, inline transfer of the gamma-phosphate of ATP to TMP rather than a phosphorylated enzyme intermediate.</text>
</comment>
<keyword evidence="2" id="KW-0460">Magnesium</keyword>
<dbReference type="InterPro" id="IPR010918">
    <property type="entry name" value="PurM-like_C_dom"/>
</dbReference>
<comment type="similarity">
    <text evidence="2">Belongs to the thiamine-monophosphate kinase family.</text>
</comment>
<feature type="binding site" evidence="2">
    <location>
        <position position="41"/>
    </location>
    <ligand>
        <name>Mg(2+)</name>
        <dbReference type="ChEBI" id="CHEBI:18420"/>
        <label>1</label>
    </ligand>
</feature>
<feature type="binding site" evidence="2">
    <location>
        <position position="48"/>
    </location>
    <ligand>
        <name>substrate</name>
    </ligand>
</feature>
<comment type="pathway">
    <text evidence="2">Cofactor biosynthesis; thiamine diphosphate biosynthesis; thiamine diphosphate from thiamine phosphate: step 1/1.</text>
</comment>
<dbReference type="InterPro" id="IPR006283">
    <property type="entry name" value="ThiL-like"/>
</dbReference>
<feature type="binding site" evidence="2">
    <location>
        <position position="25"/>
    </location>
    <ligand>
        <name>Mg(2+)</name>
        <dbReference type="ChEBI" id="CHEBI:18420"/>
        <label>4</label>
    </ligand>
</feature>
<keyword evidence="2 5" id="KW-0808">Transferase</keyword>
<dbReference type="EC" id="2.7.4.16" evidence="2"/>
<dbReference type="Pfam" id="PF00586">
    <property type="entry name" value="AIRS"/>
    <property type="match status" value="1"/>
</dbReference>
<feature type="binding site" evidence="2">
    <location>
        <position position="69"/>
    </location>
    <ligand>
        <name>Mg(2+)</name>
        <dbReference type="ChEBI" id="CHEBI:18420"/>
        <label>4</label>
    </ligand>
</feature>
<dbReference type="InterPro" id="IPR036676">
    <property type="entry name" value="PurM-like_C_sf"/>
</dbReference>
<feature type="binding site" evidence="2">
    <location>
        <position position="25"/>
    </location>
    <ligand>
        <name>Mg(2+)</name>
        <dbReference type="ChEBI" id="CHEBI:18420"/>
        <label>3</label>
    </ligand>
</feature>
<proteinExistence type="inferred from homology"/>
<dbReference type="Gene3D" id="3.90.650.10">
    <property type="entry name" value="PurM-like C-terminal domain"/>
    <property type="match status" value="1"/>
</dbReference>
<feature type="binding site" evidence="2">
    <location>
        <position position="205"/>
    </location>
    <ligand>
        <name>Mg(2+)</name>
        <dbReference type="ChEBI" id="CHEBI:18420"/>
        <label>5</label>
    </ligand>
</feature>
<dbReference type="InterPro" id="IPR036921">
    <property type="entry name" value="PurM-like_N_sf"/>
</dbReference>
<dbReference type="EMBL" id="JAVUPU010000005">
    <property type="protein sequence ID" value="MDT9599733.1"/>
    <property type="molecule type" value="Genomic_DNA"/>
</dbReference>
<dbReference type="PANTHER" id="PTHR30270">
    <property type="entry name" value="THIAMINE-MONOPHOSPHATE KINASE"/>
    <property type="match status" value="1"/>
</dbReference>
<dbReference type="SUPFAM" id="SSF55326">
    <property type="entry name" value="PurM N-terminal domain-like"/>
    <property type="match status" value="1"/>
</dbReference>
<feature type="binding site" evidence="2">
    <location>
        <position position="39"/>
    </location>
    <ligand>
        <name>Mg(2+)</name>
        <dbReference type="ChEBI" id="CHEBI:18420"/>
        <label>4</label>
    </ligand>
</feature>
<feature type="binding site" evidence="2">
    <location>
        <position position="141"/>
    </location>
    <ligand>
        <name>ATP</name>
        <dbReference type="ChEBI" id="CHEBI:30616"/>
    </ligand>
</feature>
<feature type="binding site" evidence="2">
    <location>
        <position position="69"/>
    </location>
    <ligand>
        <name>Mg(2+)</name>
        <dbReference type="ChEBI" id="CHEBI:18420"/>
        <label>3</label>
    </ligand>
</feature>
<dbReference type="Proteomes" id="UP001259572">
    <property type="component" value="Unassembled WGS sequence"/>
</dbReference>
<keyword evidence="2 5" id="KW-0418">Kinase</keyword>
<name>A0ABU3Q8K0_9SPHN</name>
<evidence type="ECO:0000313" key="5">
    <source>
        <dbReference type="EMBL" id="MDT9599733.1"/>
    </source>
</evidence>
<organism evidence="5 6">
    <name type="scientific">Sphingosinicella rhizophila</name>
    <dbReference type="NCBI Taxonomy" id="3050082"/>
    <lineage>
        <taxon>Bacteria</taxon>
        <taxon>Pseudomonadati</taxon>
        <taxon>Pseudomonadota</taxon>
        <taxon>Alphaproteobacteria</taxon>
        <taxon>Sphingomonadales</taxon>
        <taxon>Sphingosinicellaceae</taxon>
        <taxon>Sphingosinicella</taxon>
    </lineage>
</organism>
<evidence type="ECO:0000313" key="6">
    <source>
        <dbReference type="Proteomes" id="UP001259572"/>
    </source>
</evidence>
<dbReference type="Gene3D" id="3.30.1330.10">
    <property type="entry name" value="PurM-like, N-terminal domain"/>
    <property type="match status" value="1"/>
</dbReference>
<keyword evidence="2" id="KW-0067">ATP-binding</keyword>
<dbReference type="NCBIfam" id="TIGR01379">
    <property type="entry name" value="thiL"/>
    <property type="match status" value="1"/>
</dbReference>
<gene>
    <name evidence="2 5" type="primary">thiL</name>
    <name evidence="5" type="ORF">RQX22_12300</name>
</gene>
<feature type="binding site" evidence="2">
    <location>
        <position position="41"/>
    </location>
    <ligand>
        <name>Mg(2+)</name>
        <dbReference type="ChEBI" id="CHEBI:18420"/>
        <label>2</label>
    </ligand>
</feature>
<dbReference type="SUPFAM" id="SSF56042">
    <property type="entry name" value="PurM C-terminal domain-like"/>
    <property type="match status" value="1"/>
</dbReference>
<comment type="caution">
    <text evidence="5">The sequence shown here is derived from an EMBL/GenBank/DDBJ whole genome shotgun (WGS) entry which is preliminary data.</text>
</comment>